<protein>
    <submittedName>
        <fullName evidence="1">Putative UPF0481 protein At3g02645</fullName>
    </submittedName>
</protein>
<gene>
    <name evidence="1" type="ORF">Tci_890189</name>
</gene>
<dbReference type="AlphaFoldDB" id="A0A699U785"/>
<feature type="non-terminal residue" evidence="1">
    <location>
        <position position="1"/>
    </location>
</feature>
<dbReference type="InterPro" id="IPR004158">
    <property type="entry name" value="DUF247_pln"/>
</dbReference>
<name>A0A699U785_TANCI</name>
<sequence>VVDAKDMMMLENQIPLLVLKEIQKVLPSEGGEEIWESRFQLFCIQLERS</sequence>
<dbReference type="Pfam" id="PF03140">
    <property type="entry name" value="DUF247"/>
    <property type="match status" value="1"/>
</dbReference>
<reference evidence="1" key="1">
    <citation type="journal article" date="2019" name="Sci. Rep.">
        <title>Draft genome of Tanacetum cinerariifolium, the natural source of mosquito coil.</title>
        <authorList>
            <person name="Yamashiro T."/>
            <person name="Shiraishi A."/>
            <person name="Satake H."/>
            <person name="Nakayama K."/>
        </authorList>
    </citation>
    <scope>NUCLEOTIDE SEQUENCE</scope>
</reference>
<evidence type="ECO:0000313" key="1">
    <source>
        <dbReference type="EMBL" id="GFD18220.1"/>
    </source>
</evidence>
<accession>A0A699U785</accession>
<dbReference type="EMBL" id="BKCJ011306016">
    <property type="protein sequence ID" value="GFD18220.1"/>
    <property type="molecule type" value="Genomic_DNA"/>
</dbReference>
<organism evidence="1">
    <name type="scientific">Tanacetum cinerariifolium</name>
    <name type="common">Dalmatian daisy</name>
    <name type="synonym">Chrysanthemum cinerariifolium</name>
    <dbReference type="NCBI Taxonomy" id="118510"/>
    <lineage>
        <taxon>Eukaryota</taxon>
        <taxon>Viridiplantae</taxon>
        <taxon>Streptophyta</taxon>
        <taxon>Embryophyta</taxon>
        <taxon>Tracheophyta</taxon>
        <taxon>Spermatophyta</taxon>
        <taxon>Magnoliopsida</taxon>
        <taxon>eudicotyledons</taxon>
        <taxon>Gunneridae</taxon>
        <taxon>Pentapetalae</taxon>
        <taxon>asterids</taxon>
        <taxon>campanulids</taxon>
        <taxon>Asterales</taxon>
        <taxon>Asteraceae</taxon>
        <taxon>Asteroideae</taxon>
        <taxon>Anthemideae</taxon>
        <taxon>Anthemidinae</taxon>
        <taxon>Tanacetum</taxon>
    </lineage>
</organism>
<proteinExistence type="predicted"/>
<comment type="caution">
    <text evidence="1">The sequence shown here is derived from an EMBL/GenBank/DDBJ whole genome shotgun (WGS) entry which is preliminary data.</text>
</comment>